<comment type="pathway">
    <text evidence="11">tRNA modification; N(7)-methylguanine-tRNA biosynthesis.</text>
</comment>
<comment type="catalytic activity">
    <reaction evidence="1">
        <text>guanosine(46) in tRNA + S-adenosyl-L-methionine = N(7)-methylguanosine(46) in tRNA + S-adenosyl-L-homocysteine</text>
        <dbReference type="Rhea" id="RHEA:42708"/>
        <dbReference type="Rhea" id="RHEA-COMP:10188"/>
        <dbReference type="Rhea" id="RHEA-COMP:10189"/>
        <dbReference type="ChEBI" id="CHEBI:57856"/>
        <dbReference type="ChEBI" id="CHEBI:59789"/>
        <dbReference type="ChEBI" id="CHEBI:74269"/>
        <dbReference type="ChEBI" id="CHEBI:74480"/>
        <dbReference type="EC" id="2.1.1.33"/>
    </reaction>
</comment>
<accession>A0A836EBC0</accession>
<evidence type="ECO:0000256" key="1">
    <source>
        <dbReference type="ARBA" id="ARBA00000142"/>
    </source>
</evidence>
<evidence type="ECO:0000256" key="5">
    <source>
        <dbReference type="ARBA" id="ARBA00022603"/>
    </source>
</evidence>
<dbReference type="AlphaFoldDB" id="A0A836EBC0"/>
<name>A0A836EBC0_9HYME</name>
<evidence type="ECO:0000256" key="4">
    <source>
        <dbReference type="ARBA" id="ARBA00022555"/>
    </source>
</evidence>
<evidence type="ECO:0000256" key="9">
    <source>
        <dbReference type="ARBA" id="ARBA00022884"/>
    </source>
</evidence>
<feature type="non-terminal residue" evidence="12">
    <location>
        <position position="272"/>
    </location>
</feature>
<keyword evidence="7" id="KW-0949">S-adenosyl-L-methionine</keyword>
<evidence type="ECO:0000313" key="12">
    <source>
        <dbReference type="EMBL" id="KAG5308053.1"/>
    </source>
</evidence>
<comment type="caution">
    <text evidence="12">The sequence shown here is derived from an EMBL/GenBank/DDBJ whole genome shotgun (WGS) entry which is preliminary data.</text>
</comment>
<dbReference type="Gene3D" id="3.40.50.150">
    <property type="entry name" value="Vaccinia Virus protein VP39"/>
    <property type="match status" value="1"/>
</dbReference>
<evidence type="ECO:0000256" key="2">
    <source>
        <dbReference type="ARBA" id="ARBA00004123"/>
    </source>
</evidence>
<protein>
    <recommendedName>
        <fullName evidence="3">tRNA (guanine(46)-N(7))-methyltransferase</fullName>
        <ecNumber evidence="3">2.1.1.33</ecNumber>
    </recommendedName>
</protein>
<dbReference type="GO" id="GO:0008176">
    <property type="term" value="F:tRNA (guanine(46)-N7)-methyltransferase activity"/>
    <property type="evidence" value="ECO:0007669"/>
    <property type="project" value="UniProtKB-EC"/>
</dbReference>
<feature type="non-terminal residue" evidence="12">
    <location>
        <position position="1"/>
    </location>
</feature>
<evidence type="ECO:0000256" key="6">
    <source>
        <dbReference type="ARBA" id="ARBA00022679"/>
    </source>
</evidence>
<keyword evidence="8" id="KW-0819">tRNA processing</keyword>
<evidence type="ECO:0000256" key="11">
    <source>
        <dbReference type="ARBA" id="ARBA00060552"/>
    </source>
</evidence>
<dbReference type="Pfam" id="PF02390">
    <property type="entry name" value="Methyltransf_4"/>
    <property type="match status" value="1"/>
</dbReference>
<organism evidence="12 13">
    <name type="scientific">Acromyrmex insinuator</name>
    <dbReference type="NCBI Taxonomy" id="230686"/>
    <lineage>
        <taxon>Eukaryota</taxon>
        <taxon>Metazoa</taxon>
        <taxon>Ecdysozoa</taxon>
        <taxon>Arthropoda</taxon>
        <taxon>Hexapoda</taxon>
        <taxon>Insecta</taxon>
        <taxon>Pterygota</taxon>
        <taxon>Neoptera</taxon>
        <taxon>Endopterygota</taxon>
        <taxon>Hymenoptera</taxon>
        <taxon>Apocrita</taxon>
        <taxon>Aculeata</taxon>
        <taxon>Formicoidea</taxon>
        <taxon>Formicidae</taxon>
        <taxon>Myrmicinae</taxon>
        <taxon>Acromyrmex</taxon>
    </lineage>
</organism>
<sequence length="272" mass="31736">MTTTLALPQKKYYRQRAHSNPIADHCIEYPIKPELMDWSTLYPQYFQSNDEQTLERQKHVEFADVGCGYGGLLVTLSPMFPDNLILGMEIRVKVSDYVMDRIAALRSQNPGQYQNIACLRTNAMKYLPNYFYKGQLKKIFFLYPDPHFKKSKHKWRIINKSLLAEYAYVLAEGAIVYTVTDVEDLHKWILQHFQEHPLFEEVTKQDLVSTIVFIFFSLYNGNIDKFSRQAADPVVEKLYESTEEGKKVTRNEGDKFLAVFRRIADSYIATNS</sequence>
<keyword evidence="10" id="KW-0539">Nucleus</keyword>
<dbReference type="GO" id="GO:0000049">
    <property type="term" value="F:tRNA binding"/>
    <property type="evidence" value="ECO:0007669"/>
    <property type="project" value="UniProtKB-KW"/>
</dbReference>
<dbReference type="HAMAP" id="MF_03055">
    <property type="entry name" value="tRNA_methyltr_TrmB_euk"/>
    <property type="match status" value="1"/>
</dbReference>
<keyword evidence="5 12" id="KW-0489">Methyltransferase</keyword>
<dbReference type="EC" id="2.1.1.33" evidence="3"/>
<evidence type="ECO:0000256" key="10">
    <source>
        <dbReference type="ARBA" id="ARBA00023242"/>
    </source>
</evidence>
<dbReference type="GO" id="GO:0005634">
    <property type="term" value="C:nucleus"/>
    <property type="evidence" value="ECO:0007669"/>
    <property type="project" value="UniProtKB-SubCell"/>
</dbReference>
<dbReference type="Proteomes" id="UP000667349">
    <property type="component" value="Unassembled WGS sequence"/>
</dbReference>
<gene>
    <name evidence="12" type="primary">Trmb</name>
    <name evidence="12" type="ORF">G6Z75_0009835</name>
</gene>
<keyword evidence="6 12" id="KW-0808">Transferase</keyword>
<dbReference type="InterPro" id="IPR003358">
    <property type="entry name" value="tRNA_(Gua-N-7)_MeTrfase_Trmb"/>
</dbReference>
<dbReference type="InterPro" id="IPR025763">
    <property type="entry name" value="Trm8_euk"/>
</dbReference>
<keyword evidence="4" id="KW-0820">tRNA-binding</keyword>
<evidence type="ECO:0000256" key="3">
    <source>
        <dbReference type="ARBA" id="ARBA00011977"/>
    </source>
</evidence>
<dbReference type="EMBL" id="JAANHZ010000705">
    <property type="protein sequence ID" value="KAG5308053.1"/>
    <property type="molecule type" value="Genomic_DNA"/>
</dbReference>
<dbReference type="SUPFAM" id="SSF53335">
    <property type="entry name" value="S-adenosyl-L-methionine-dependent methyltransferases"/>
    <property type="match status" value="1"/>
</dbReference>
<evidence type="ECO:0000256" key="7">
    <source>
        <dbReference type="ARBA" id="ARBA00022691"/>
    </source>
</evidence>
<reference evidence="12" key="1">
    <citation type="submission" date="2020-02" db="EMBL/GenBank/DDBJ databases">
        <title>Relaxed selection underlies rapid genomic changes in the transitions from sociality to social parasitism in ants.</title>
        <authorList>
            <person name="Bi X."/>
        </authorList>
    </citation>
    <scope>NUCLEOTIDE SEQUENCE</scope>
    <source>
        <strain evidence="12">BGI-DK2013a</strain>
        <tissue evidence="12">Whole body</tissue>
    </source>
</reference>
<dbReference type="NCBIfam" id="TIGR00091">
    <property type="entry name" value="tRNA (guanosine(46)-N7)-methyltransferase TrmB"/>
    <property type="match status" value="1"/>
</dbReference>
<dbReference type="InterPro" id="IPR029063">
    <property type="entry name" value="SAM-dependent_MTases_sf"/>
</dbReference>
<proteinExistence type="inferred from homology"/>
<evidence type="ECO:0000313" key="13">
    <source>
        <dbReference type="Proteomes" id="UP000667349"/>
    </source>
</evidence>
<keyword evidence="13" id="KW-1185">Reference proteome</keyword>
<dbReference type="PROSITE" id="PS51625">
    <property type="entry name" value="SAM_MT_TRMB"/>
    <property type="match status" value="1"/>
</dbReference>
<dbReference type="PANTHER" id="PTHR23417:SF16">
    <property type="entry name" value="TRNA (GUANINE-N(7)-)-METHYLTRANSFERASE"/>
    <property type="match status" value="1"/>
</dbReference>
<dbReference type="FunFam" id="3.40.50.150:FF:000060">
    <property type="entry name" value="tRNA (guanine-N(7)-)-methyltransferase"/>
    <property type="match status" value="1"/>
</dbReference>
<comment type="subcellular location">
    <subcellularLocation>
        <location evidence="2">Nucleus</location>
    </subcellularLocation>
</comment>
<dbReference type="GO" id="GO:0106143">
    <property type="term" value="C:tRNA (m7G46) methyltransferase complex"/>
    <property type="evidence" value="ECO:0007669"/>
    <property type="project" value="UniProtKB-ARBA"/>
</dbReference>
<keyword evidence="9" id="KW-0694">RNA-binding</keyword>
<dbReference type="PANTHER" id="PTHR23417">
    <property type="entry name" value="3-DEOXY-D-MANNO-OCTULOSONIC-ACID TRANSFERASE/TRNA GUANINE-N 7 - -METHYLTRANSFERASE"/>
    <property type="match status" value="1"/>
</dbReference>
<evidence type="ECO:0000256" key="8">
    <source>
        <dbReference type="ARBA" id="ARBA00022694"/>
    </source>
</evidence>